<evidence type="ECO:0000256" key="1">
    <source>
        <dbReference type="ARBA" id="ARBA00006484"/>
    </source>
</evidence>
<dbReference type="PROSITE" id="PS00061">
    <property type="entry name" value="ADH_SHORT"/>
    <property type="match status" value="1"/>
</dbReference>
<keyword evidence="5" id="KW-1185">Reference proteome</keyword>
<dbReference type="PRINTS" id="PR00080">
    <property type="entry name" value="SDRFAMILY"/>
</dbReference>
<dbReference type="SMART" id="SM00822">
    <property type="entry name" value="PKS_KR"/>
    <property type="match status" value="1"/>
</dbReference>
<feature type="domain" description="Ketoreductase" evidence="3">
    <location>
        <begin position="12"/>
        <end position="184"/>
    </location>
</feature>
<sequence>MTIFSNTAFRGKHALITGATGGIGSATAKLLASMGAAITLSGRNESRLESVSKEIRQQFPESTVHVIRADLTHQSERRKLVEGAVRQGGPISFLVNNAGAFQYEPMEELTQESMDSLIGINFTSTVLLTQLVYEGMKASGHGSIVTVSSLSGMRGLPGTISYSASKFALIGFTHALALEAIGHGIRVNAVCPGFVDTNMGHDVVSATAAAGNVSLEQRWQQVNASIPSGRITQPEEVANTIAFLLSDAAGNIVGEAVKISGGALVR</sequence>
<evidence type="ECO:0000313" key="5">
    <source>
        <dbReference type="Proteomes" id="UP001256827"/>
    </source>
</evidence>
<dbReference type="Pfam" id="PF00106">
    <property type="entry name" value="adh_short"/>
    <property type="match status" value="1"/>
</dbReference>
<reference evidence="4 5" key="1">
    <citation type="submission" date="2023-09" db="EMBL/GenBank/DDBJ databases">
        <title>Complete Genome and Methylome dissection of Bacillus brevis NEB573 original source of BbsI restriction endonuclease.</title>
        <authorList>
            <person name="Fomenkov A."/>
            <person name="Roberts R.D."/>
        </authorList>
    </citation>
    <scope>NUCLEOTIDE SEQUENCE [LARGE SCALE GENOMIC DNA]</scope>
    <source>
        <strain evidence="4 5">NEB573</strain>
    </source>
</reference>
<evidence type="ECO:0000259" key="3">
    <source>
        <dbReference type="SMART" id="SM00822"/>
    </source>
</evidence>
<dbReference type="RefSeq" id="WP_310764948.1">
    <property type="nucleotide sequence ID" value="NZ_CP134050.1"/>
</dbReference>
<dbReference type="InterPro" id="IPR002347">
    <property type="entry name" value="SDR_fam"/>
</dbReference>
<comment type="similarity">
    <text evidence="1 2">Belongs to the short-chain dehydrogenases/reductases (SDR) family.</text>
</comment>
<protein>
    <submittedName>
        <fullName evidence="4">SDR family NAD(P)-dependent oxidoreductase</fullName>
    </submittedName>
</protein>
<dbReference type="SUPFAM" id="SSF51735">
    <property type="entry name" value="NAD(P)-binding Rossmann-fold domains"/>
    <property type="match status" value="1"/>
</dbReference>
<dbReference type="PANTHER" id="PTHR42879">
    <property type="entry name" value="3-OXOACYL-(ACYL-CARRIER-PROTEIN) REDUCTASE"/>
    <property type="match status" value="1"/>
</dbReference>
<dbReference type="InterPro" id="IPR050259">
    <property type="entry name" value="SDR"/>
</dbReference>
<organism evidence="4 5">
    <name type="scientific">Brevibacillus brevis</name>
    <name type="common">Bacillus brevis</name>
    <dbReference type="NCBI Taxonomy" id="1393"/>
    <lineage>
        <taxon>Bacteria</taxon>
        <taxon>Bacillati</taxon>
        <taxon>Bacillota</taxon>
        <taxon>Bacilli</taxon>
        <taxon>Bacillales</taxon>
        <taxon>Paenibacillaceae</taxon>
        <taxon>Brevibacillus</taxon>
    </lineage>
</organism>
<dbReference type="Gene3D" id="3.40.50.720">
    <property type="entry name" value="NAD(P)-binding Rossmann-like Domain"/>
    <property type="match status" value="1"/>
</dbReference>
<dbReference type="PANTHER" id="PTHR42879:SF2">
    <property type="entry name" value="3-OXOACYL-[ACYL-CARRIER-PROTEIN] REDUCTASE FABG"/>
    <property type="match status" value="1"/>
</dbReference>
<name>A0ABY9T061_BREBE</name>
<dbReference type="InterPro" id="IPR020904">
    <property type="entry name" value="Sc_DH/Rdtase_CS"/>
</dbReference>
<dbReference type="CDD" id="cd05233">
    <property type="entry name" value="SDR_c"/>
    <property type="match status" value="1"/>
</dbReference>
<dbReference type="EMBL" id="CP134050">
    <property type="protein sequence ID" value="WNC13441.1"/>
    <property type="molecule type" value="Genomic_DNA"/>
</dbReference>
<accession>A0ABY9T061</accession>
<evidence type="ECO:0000313" key="4">
    <source>
        <dbReference type="EMBL" id="WNC13441.1"/>
    </source>
</evidence>
<dbReference type="PRINTS" id="PR00081">
    <property type="entry name" value="GDHRDH"/>
</dbReference>
<gene>
    <name evidence="4" type="ORF">RGB73_22480</name>
</gene>
<dbReference type="Proteomes" id="UP001256827">
    <property type="component" value="Chromosome"/>
</dbReference>
<evidence type="ECO:0000256" key="2">
    <source>
        <dbReference type="RuleBase" id="RU000363"/>
    </source>
</evidence>
<dbReference type="InterPro" id="IPR057326">
    <property type="entry name" value="KR_dom"/>
</dbReference>
<proteinExistence type="inferred from homology"/>
<dbReference type="InterPro" id="IPR036291">
    <property type="entry name" value="NAD(P)-bd_dom_sf"/>
</dbReference>